<dbReference type="PROSITE" id="PS50879">
    <property type="entry name" value="RNASE_H_1"/>
    <property type="match status" value="1"/>
</dbReference>
<dbReference type="SUPFAM" id="SSF56672">
    <property type="entry name" value="DNA/RNA polymerases"/>
    <property type="match status" value="1"/>
</dbReference>
<feature type="domain" description="RNase H type-1" evidence="2">
    <location>
        <begin position="1137"/>
        <end position="1266"/>
    </location>
</feature>
<dbReference type="Pfam" id="PF17921">
    <property type="entry name" value="Integrase_H2C2"/>
    <property type="match status" value="1"/>
</dbReference>
<dbReference type="InterPro" id="IPR036397">
    <property type="entry name" value="RNaseH_sf"/>
</dbReference>
<feature type="compositionally biased region" description="Basic and acidic residues" evidence="1">
    <location>
        <begin position="224"/>
        <end position="237"/>
    </location>
</feature>
<dbReference type="EMBL" id="OIVN01006270">
    <property type="protein sequence ID" value="SPD29428.1"/>
    <property type="molecule type" value="Genomic_DNA"/>
</dbReference>
<dbReference type="Gene3D" id="3.30.70.270">
    <property type="match status" value="2"/>
</dbReference>
<dbReference type="GO" id="GO:0003676">
    <property type="term" value="F:nucleic acid binding"/>
    <property type="evidence" value="ECO:0007669"/>
    <property type="project" value="InterPro"/>
</dbReference>
<organism evidence="3">
    <name type="scientific">Fagus sylvatica</name>
    <name type="common">Beechnut</name>
    <dbReference type="NCBI Taxonomy" id="28930"/>
    <lineage>
        <taxon>Eukaryota</taxon>
        <taxon>Viridiplantae</taxon>
        <taxon>Streptophyta</taxon>
        <taxon>Embryophyta</taxon>
        <taxon>Tracheophyta</taxon>
        <taxon>Spermatophyta</taxon>
        <taxon>Magnoliopsida</taxon>
        <taxon>eudicotyledons</taxon>
        <taxon>Gunneridae</taxon>
        <taxon>Pentapetalae</taxon>
        <taxon>rosids</taxon>
        <taxon>fabids</taxon>
        <taxon>Fagales</taxon>
        <taxon>Fagaceae</taxon>
        <taxon>Fagus</taxon>
    </lineage>
</organism>
<gene>
    <name evidence="3" type="ORF">FSB_LOCUS57310</name>
</gene>
<dbReference type="CDD" id="cd01647">
    <property type="entry name" value="RT_LTR"/>
    <property type="match status" value="1"/>
</dbReference>
<feature type="region of interest" description="Disordered" evidence="1">
    <location>
        <begin position="19"/>
        <end position="40"/>
    </location>
</feature>
<dbReference type="InterPro" id="IPR002156">
    <property type="entry name" value="RNaseH_domain"/>
</dbReference>
<dbReference type="CDD" id="cd09279">
    <property type="entry name" value="RNase_HI_like"/>
    <property type="match status" value="1"/>
</dbReference>
<reference evidence="3" key="1">
    <citation type="submission" date="2018-02" db="EMBL/GenBank/DDBJ databases">
        <authorList>
            <person name="Cohen D.B."/>
            <person name="Kent A.D."/>
        </authorList>
    </citation>
    <scope>NUCLEOTIDE SEQUENCE</scope>
</reference>
<dbReference type="Pfam" id="PF17919">
    <property type="entry name" value="RT_RNaseH_2"/>
    <property type="match status" value="1"/>
</dbReference>
<dbReference type="InterPro" id="IPR043128">
    <property type="entry name" value="Rev_trsase/Diguanyl_cyclase"/>
</dbReference>
<dbReference type="InterPro" id="IPR000477">
    <property type="entry name" value="RT_dom"/>
</dbReference>
<name>A0A2N9IXY5_FAGSY</name>
<evidence type="ECO:0000313" key="3">
    <source>
        <dbReference type="EMBL" id="SPD29428.1"/>
    </source>
</evidence>
<feature type="compositionally biased region" description="Basic residues" evidence="1">
    <location>
        <begin position="178"/>
        <end position="198"/>
    </location>
</feature>
<dbReference type="InterPro" id="IPR041588">
    <property type="entry name" value="Integrase_H2C2"/>
</dbReference>
<feature type="compositionally biased region" description="Basic and acidic residues" evidence="1">
    <location>
        <begin position="155"/>
        <end position="164"/>
    </location>
</feature>
<accession>A0A2N9IXY5</accession>
<dbReference type="InterPro" id="IPR005162">
    <property type="entry name" value="Retrotrans_gag_dom"/>
</dbReference>
<dbReference type="Pfam" id="PF00078">
    <property type="entry name" value="RVT_1"/>
    <property type="match status" value="1"/>
</dbReference>
<dbReference type="InterPro" id="IPR043502">
    <property type="entry name" value="DNA/RNA_pol_sf"/>
</dbReference>
<protein>
    <recommendedName>
        <fullName evidence="2">RNase H type-1 domain-containing protein</fullName>
    </recommendedName>
</protein>
<proteinExistence type="predicted"/>
<dbReference type="PANTHER" id="PTHR48475:SF2">
    <property type="entry name" value="RIBONUCLEASE H"/>
    <property type="match status" value="1"/>
</dbReference>
<dbReference type="Gene3D" id="3.10.10.10">
    <property type="entry name" value="HIV Type 1 Reverse Transcriptase, subunit A, domain 1"/>
    <property type="match status" value="1"/>
</dbReference>
<dbReference type="GO" id="GO:0004523">
    <property type="term" value="F:RNA-DNA hybrid ribonuclease activity"/>
    <property type="evidence" value="ECO:0007669"/>
    <property type="project" value="InterPro"/>
</dbReference>
<evidence type="ECO:0000256" key="1">
    <source>
        <dbReference type="SAM" id="MobiDB-lite"/>
    </source>
</evidence>
<evidence type="ECO:0000259" key="2">
    <source>
        <dbReference type="PROSITE" id="PS50879"/>
    </source>
</evidence>
<dbReference type="Pfam" id="PF13456">
    <property type="entry name" value="RVT_3"/>
    <property type="match status" value="1"/>
</dbReference>
<dbReference type="PANTHER" id="PTHR48475">
    <property type="entry name" value="RIBONUCLEASE H"/>
    <property type="match status" value="1"/>
</dbReference>
<feature type="compositionally biased region" description="Low complexity" evidence="1">
    <location>
        <begin position="204"/>
        <end position="213"/>
    </location>
</feature>
<sequence>MPWEHQEFVVQEAIENLKETHGSSHTAVRVDGAGPSNTTQTLSNQCQLQFQVERTEWEALARHIKHLENELNRRGKDPMVILEGENPLLETDLSSNNDNRWPEGTPSEKALRRITVRSEIRNERKPELSHRHRKRSKTNQEARIVEPKNSSSSSDRTREEKNMDTVEALKQQVLELKKKLKKNKNSRRSQHSSRPKTRSRPERSLSSNSSSASVKETDEEESSDERNREGRSSDRGSRGNWSESPSMARQPYRERKGQETVWKALHQISHSPFSKEIERAHLPGIFFPPNYVMYDGRTDPIGHISHFRQNMALHLGNDALMCRMFPSSLGPMSLRWFNRLQHSSIHSWDELAEAFVSRFITNSRKPKEFDSLMSMRMKDSESLKSYSSRYWEVYNEVDGGTEDMAIKTFKPANTEPKRAELPAKNPIQFPRPKDLGRVYMVFNEPIYRIMAAIKNEPFFIWPTPLGGDPSKSDPNKYCSYHQDKGHMTERCYSLKQHLEELAKEGHLCRYIGDGQRQHYHEGPTAAHNTKPSARVIEMIYTSRPKGQSFDPVRSDLKKAQHLREVFQVTEGSVVSKKPRTDFPNNEQQIFFSDEDLRDVQTPHNDPLVVKLRIGDSDVKRVLIDQGSCSEIVYPDLFHGLGLKQSDLQPYDAPSVGFSEESVRPMGQITMTVHTGSISLDTEFLKLRFLTDFDVMEIKGDQLEGVKDAYTEKSNEIYEPGEELEAVTFSSDLEKYFKIGQGLTSDNRTELVNFLTSNIDVFAWDPYEVPGVDPNYIQYRLNVDPHSKPVQQKSRRLAPVHAEAVQKEVERLLQARAIRELHYPTWLSNTVVVKKKNGKWRVCVDFTSLNQACPKDPFPLPKIDQLDQIGKTMEIYIDDMVVKSKFSQNHLEDLTETFRILRLHKLKLNASKCVFGVGSGKFLGFMVSHRGIEVNPDQIKAIQKLRAPQSHKEVQRLTGMTAALNRFISRSADRCQPLFQLLKKGTTFKWDNSCVSAFKDLKEISLLPFAFVKPNTRRATLPVLAVSERVVSAVLIRIKDTVQCPVYYTSKTMTEAETRYLPLENVGLALITAAKKLPQYFQAHTIYVGAKIGTLYVKYLPRIAIKGQILADFVAEFTPTTEQKDLNETKFQENSPEDSGWWKIYVDGASNAKGSGTGVVIITPDVMVIEQSIRLDFKTSNNEAEYEAVLARLNLAKTLGAKQLIVHCDSLLVASQINGEYMARDERMAAYLLKVQQTMTSFQTVRVEQIGQNLNSHADALATLASVVNADFKRFIPIETLAIPSIAMPACHIHTIMVGPCWMDPYVHYLKEGVLPEQKREAEIIRRKAVRFWLSKDSKLYKRSFSGLYLLCIHPDIVEDLLYEIHEGICGSHTRGRSLAHRALTQGYWWPYMQKDAVTYVKKCDKYQRFSHSVHQPAAELLPLIGSRRGWKMLREDAKGRWVEELPNVLWTFRTMPWKSTGETPFLLAYGSEAVIPLEIGLPTLRTSEWELIKNNLAQSQALDLLEERREQAMIRPASYQQQLKKGYNKNVRPRSFQQGDLVLRKVLGNTKNLTDGKLGPNWEGPYRVQ</sequence>
<dbReference type="Gene3D" id="1.10.340.70">
    <property type="match status" value="1"/>
</dbReference>
<feature type="region of interest" description="Disordered" evidence="1">
    <location>
        <begin position="178"/>
        <end position="258"/>
    </location>
</feature>
<feature type="compositionally biased region" description="Basic and acidic residues" evidence="1">
    <location>
        <begin position="116"/>
        <end position="129"/>
    </location>
</feature>
<dbReference type="InterPro" id="IPR012337">
    <property type="entry name" value="RNaseH-like_sf"/>
</dbReference>
<feature type="region of interest" description="Disordered" evidence="1">
    <location>
        <begin position="88"/>
        <end position="164"/>
    </location>
</feature>
<dbReference type="InterPro" id="IPR041577">
    <property type="entry name" value="RT_RNaseH_2"/>
</dbReference>
<dbReference type="SUPFAM" id="SSF53098">
    <property type="entry name" value="Ribonuclease H-like"/>
    <property type="match status" value="1"/>
</dbReference>
<dbReference type="Pfam" id="PF03732">
    <property type="entry name" value="Retrotrans_gag"/>
    <property type="match status" value="1"/>
</dbReference>
<dbReference type="Gene3D" id="3.30.420.10">
    <property type="entry name" value="Ribonuclease H-like superfamily/Ribonuclease H"/>
    <property type="match status" value="2"/>
</dbReference>